<keyword evidence="1" id="KW-0812">Transmembrane</keyword>
<feature type="transmembrane region" description="Helical" evidence="1">
    <location>
        <begin position="233"/>
        <end position="255"/>
    </location>
</feature>
<name>A0A1X2I2Y3_9FUNG</name>
<feature type="transmembrane region" description="Helical" evidence="1">
    <location>
        <begin position="81"/>
        <end position="102"/>
    </location>
</feature>
<feature type="transmembrane region" description="Helical" evidence="1">
    <location>
        <begin position="15"/>
        <end position="33"/>
    </location>
</feature>
<evidence type="ECO:0000313" key="3">
    <source>
        <dbReference type="Proteomes" id="UP000193560"/>
    </source>
</evidence>
<feature type="transmembrane region" description="Helical" evidence="1">
    <location>
        <begin position="123"/>
        <end position="145"/>
    </location>
</feature>
<dbReference type="OrthoDB" id="3210850at2759"/>
<keyword evidence="3" id="KW-1185">Reference proteome</keyword>
<evidence type="ECO:0008006" key="4">
    <source>
        <dbReference type="Google" id="ProtNLM"/>
    </source>
</evidence>
<feature type="transmembrane region" description="Helical" evidence="1">
    <location>
        <begin position="165"/>
        <end position="186"/>
    </location>
</feature>
<evidence type="ECO:0000256" key="1">
    <source>
        <dbReference type="SAM" id="Phobius"/>
    </source>
</evidence>
<protein>
    <recommendedName>
        <fullName evidence="4">G-protein coupled receptors family 1 profile domain-containing protein</fullName>
    </recommendedName>
</protein>
<reference evidence="2 3" key="1">
    <citation type="submission" date="2016-07" db="EMBL/GenBank/DDBJ databases">
        <title>Pervasive Adenine N6-methylation of Active Genes in Fungi.</title>
        <authorList>
            <consortium name="DOE Joint Genome Institute"/>
            <person name="Mondo S.J."/>
            <person name="Dannebaum R.O."/>
            <person name="Kuo R.C."/>
            <person name="Labutti K."/>
            <person name="Haridas S."/>
            <person name="Kuo A."/>
            <person name="Salamov A."/>
            <person name="Ahrendt S.R."/>
            <person name="Lipzen A."/>
            <person name="Sullivan W."/>
            <person name="Andreopoulos W.B."/>
            <person name="Clum A."/>
            <person name="Lindquist E."/>
            <person name="Daum C."/>
            <person name="Ramamoorthy G.K."/>
            <person name="Gryganskyi A."/>
            <person name="Culley D."/>
            <person name="Magnuson J.K."/>
            <person name="James T.Y."/>
            <person name="O'Malley M.A."/>
            <person name="Stajich J.E."/>
            <person name="Spatafora J.W."/>
            <person name="Visel A."/>
            <person name="Grigoriev I.V."/>
        </authorList>
    </citation>
    <scope>NUCLEOTIDE SEQUENCE [LARGE SCALE GENOMIC DNA]</scope>
    <source>
        <strain evidence="2 3">NRRL 1336</strain>
    </source>
</reference>
<comment type="caution">
    <text evidence="2">The sequence shown here is derived from an EMBL/GenBank/DDBJ whole genome shotgun (WGS) entry which is preliminary data.</text>
</comment>
<evidence type="ECO:0000313" key="2">
    <source>
        <dbReference type="EMBL" id="ORZ08198.1"/>
    </source>
</evidence>
<dbReference type="Proteomes" id="UP000193560">
    <property type="component" value="Unassembled WGS sequence"/>
</dbReference>
<feature type="transmembrane region" description="Helical" evidence="1">
    <location>
        <begin position="45"/>
        <end position="69"/>
    </location>
</feature>
<accession>A0A1X2I2Y3</accession>
<sequence length="310" mass="35148">MDHSSKLVSPDHLEVISEFVSCVCVTALATAFGDKTYGETIKNISYGRVLVLLLYGFSWAFCFTSTILVSTNNNNIVSCTLGMMSCDLFYAGSKVIGYAWLMERVHLVTNTKLKRLESKMYRFHFALLCPYAVILGLMLTFKNIYLTDDGECIIGLQHQASICLMIYDFALNLYLTFLFVRPLLNVGMTNSRMDWKKSRLYRLARRTLVASVVCLLVSFVNVLTVVITHGHERGLICLTMCTVDVTVNVMTVHWVTNNTKAKNRDQPGGTTRMMRTGHVTADVQTEEMTFEEQDNKLSVPHLHHQDDIKR</sequence>
<dbReference type="AlphaFoldDB" id="A0A1X2I2Y3"/>
<organism evidence="2 3">
    <name type="scientific">Absidia repens</name>
    <dbReference type="NCBI Taxonomy" id="90262"/>
    <lineage>
        <taxon>Eukaryota</taxon>
        <taxon>Fungi</taxon>
        <taxon>Fungi incertae sedis</taxon>
        <taxon>Mucoromycota</taxon>
        <taxon>Mucoromycotina</taxon>
        <taxon>Mucoromycetes</taxon>
        <taxon>Mucorales</taxon>
        <taxon>Cunninghamellaceae</taxon>
        <taxon>Absidia</taxon>
    </lineage>
</organism>
<dbReference type="PANTHER" id="PTHR38848:SF3">
    <property type="entry name" value="G-PROTEIN COUPLED RECEPTORS FAMILY 3 PROFILE DOMAIN-CONTAINING PROTEIN"/>
    <property type="match status" value="1"/>
</dbReference>
<keyword evidence="1" id="KW-1133">Transmembrane helix</keyword>
<dbReference type="PANTHER" id="PTHR38848">
    <property type="entry name" value="G-PROTEIN COUPLED RECEPTORS FAMILY 3 PROFILE DOMAIN-CONTAINING PROTEIN"/>
    <property type="match status" value="1"/>
</dbReference>
<keyword evidence="1" id="KW-0472">Membrane</keyword>
<gene>
    <name evidence="2" type="ORF">BCR42DRAFT_360138</name>
</gene>
<proteinExistence type="predicted"/>
<dbReference type="EMBL" id="MCGE01000032">
    <property type="protein sequence ID" value="ORZ08198.1"/>
    <property type="molecule type" value="Genomic_DNA"/>
</dbReference>
<feature type="transmembrane region" description="Helical" evidence="1">
    <location>
        <begin position="207"/>
        <end position="227"/>
    </location>
</feature>